<evidence type="ECO:0000259" key="6">
    <source>
        <dbReference type="Pfam" id="PF01965"/>
    </source>
</evidence>
<evidence type="ECO:0000256" key="2">
    <source>
        <dbReference type="ARBA" id="ARBA00023016"/>
    </source>
</evidence>
<dbReference type="EC" id="4.2.1.130" evidence="1"/>
<dbReference type="Gene3D" id="3.40.50.880">
    <property type="match status" value="1"/>
</dbReference>
<dbReference type="AlphaFoldDB" id="A0AAD7K3K7"/>
<dbReference type="PANTHER" id="PTHR48094:SF11">
    <property type="entry name" value="GLUTATHIONE-INDEPENDENT GLYOXALASE HSP31-RELATED"/>
    <property type="match status" value="1"/>
</dbReference>
<comment type="similarity">
    <text evidence="4">Belongs to the peptidase C56 family. HSP31-like subfamily.</text>
</comment>
<comment type="catalytic activity">
    <reaction evidence="5">
        <text>methylglyoxal + H2O = (R)-lactate + H(+)</text>
        <dbReference type="Rhea" id="RHEA:27754"/>
        <dbReference type="ChEBI" id="CHEBI:15377"/>
        <dbReference type="ChEBI" id="CHEBI:15378"/>
        <dbReference type="ChEBI" id="CHEBI:16004"/>
        <dbReference type="ChEBI" id="CHEBI:17158"/>
        <dbReference type="EC" id="4.2.1.130"/>
    </reaction>
</comment>
<feature type="domain" description="DJ-1/PfpI" evidence="6">
    <location>
        <begin position="88"/>
        <end position="240"/>
    </location>
</feature>
<evidence type="ECO:0000256" key="3">
    <source>
        <dbReference type="ARBA" id="ARBA00023239"/>
    </source>
</evidence>
<dbReference type="CDD" id="cd03141">
    <property type="entry name" value="GATase1_Hsp31_like"/>
    <property type="match status" value="1"/>
</dbReference>
<comment type="caution">
    <text evidence="7">The sequence shown here is derived from an EMBL/GenBank/DDBJ whole genome shotgun (WGS) entry which is preliminary data.</text>
</comment>
<gene>
    <name evidence="7" type="ORF">DFH07DRAFT_865587</name>
</gene>
<dbReference type="InterPro" id="IPR050325">
    <property type="entry name" value="Prot/Nucl_acid_deglycase"/>
</dbReference>
<accession>A0AAD7K3K7</accession>
<dbReference type="EMBL" id="JARJLG010000010">
    <property type="protein sequence ID" value="KAJ7777545.1"/>
    <property type="molecule type" value="Genomic_DNA"/>
</dbReference>
<dbReference type="Pfam" id="PF01965">
    <property type="entry name" value="DJ-1_PfpI"/>
    <property type="match status" value="1"/>
</dbReference>
<evidence type="ECO:0000256" key="1">
    <source>
        <dbReference type="ARBA" id="ARBA00013134"/>
    </source>
</evidence>
<dbReference type="PANTHER" id="PTHR48094">
    <property type="entry name" value="PROTEIN/NUCLEIC ACID DEGLYCASE DJ-1-RELATED"/>
    <property type="match status" value="1"/>
</dbReference>
<reference evidence="7" key="1">
    <citation type="submission" date="2023-03" db="EMBL/GenBank/DDBJ databases">
        <title>Massive genome expansion in bonnet fungi (Mycena s.s.) driven by repeated elements and novel gene families across ecological guilds.</title>
        <authorList>
            <consortium name="Lawrence Berkeley National Laboratory"/>
            <person name="Harder C.B."/>
            <person name="Miyauchi S."/>
            <person name="Viragh M."/>
            <person name="Kuo A."/>
            <person name="Thoen E."/>
            <person name="Andreopoulos B."/>
            <person name="Lu D."/>
            <person name="Skrede I."/>
            <person name="Drula E."/>
            <person name="Henrissat B."/>
            <person name="Morin E."/>
            <person name="Kohler A."/>
            <person name="Barry K."/>
            <person name="LaButti K."/>
            <person name="Morin E."/>
            <person name="Salamov A."/>
            <person name="Lipzen A."/>
            <person name="Mereny Z."/>
            <person name="Hegedus B."/>
            <person name="Baldrian P."/>
            <person name="Stursova M."/>
            <person name="Weitz H."/>
            <person name="Taylor A."/>
            <person name="Grigoriev I.V."/>
            <person name="Nagy L.G."/>
            <person name="Martin F."/>
            <person name="Kauserud H."/>
        </authorList>
    </citation>
    <scope>NUCLEOTIDE SEQUENCE</scope>
    <source>
        <strain evidence="7">CBHHK188m</strain>
    </source>
</reference>
<keyword evidence="8" id="KW-1185">Reference proteome</keyword>
<keyword evidence="3" id="KW-0456">Lyase</keyword>
<sequence length="253" mass="27515">MCKNLRVHGSGTRVEHGSEITTLTRTRPHPRGWYLPEAAHPYYVLASHANIDFASLKGPHPPVDPESVTAYATDEECTKFLADETVKSKFATAKKLSEVSAKDYDMIFYDGGYAPVIDLPTDPDNINLKLATEATLQLYRSGKLVSAVCHGPTSALVGVTDVEGKNIFAGRPCTAFSNAEEVVQGKEKTIPFLPEDKLVSIRGVYSKAAELWASYVVVDGLLITGQNPGSAQATGEAILKVRNFTARNIRCSW</sequence>
<dbReference type="InterPro" id="IPR029062">
    <property type="entry name" value="Class_I_gatase-like"/>
</dbReference>
<evidence type="ECO:0000313" key="8">
    <source>
        <dbReference type="Proteomes" id="UP001215280"/>
    </source>
</evidence>
<dbReference type="Proteomes" id="UP001215280">
    <property type="component" value="Unassembled WGS sequence"/>
</dbReference>
<dbReference type="SUPFAM" id="SSF52317">
    <property type="entry name" value="Class I glutamine amidotransferase-like"/>
    <property type="match status" value="1"/>
</dbReference>
<evidence type="ECO:0000313" key="7">
    <source>
        <dbReference type="EMBL" id="KAJ7777545.1"/>
    </source>
</evidence>
<organism evidence="7 8">
    <name type="scientific">Mycena maculata</name>
    <dbReference type="NCBI Taxonomy" id="230809"/>
    <lineage>
        <taxon>Eukaryota</taxon>
        <taxon>Fungi</taxon>
        <taxon>Dikarya</taxon>
        <taxon>Basidiomycota</taxon>
        <taxon>Agaricomycotina</taxon>
        <taxon>Agaricomycetes</taxon>
        <taxon>Agaricomycetidae</taxon>
        <taxon>Agaricales</taxon>
        <taxon>Marasmiineae</taxon>
        <taxon>Mycenaceae</taxon>
        <taxon>Mycena</taxon>
    </lineage>
</organism>
<name>A0AAD7K3K7_9AGAR</name>
<dbReference type="GO" id="GO:0019243">
    <property type="term" value="P:methylglyoxal catabolic process to D-lactate via S-lactoyl-glutathione"/>
    <property type="evidence" value="ECO:0007669"/>
    <property type="project" value="TreeGrafter"/>
</dbReference>
<dbReference type="GO" id="GO:0019172">
    <property type="term" value="F:glyoxalase III activity"/>
    <property type="evidence" value="ECO:0007669"/>
    <property type="project" value="UniProtKB-EC"/>
</dbReference>
<keyword evidence="2" id="KW-0346">Stress response</keyword>
<proteinExistence type="inferred from homology"/>
<evidence type="ECO:0000256" key="5">
    <source>
        <dbReference type="ARBA" id="ARBA00048082"/>
    </source>
</evidence>
<dbReference type="GO" id="GO:0005737">
    <property type="term" value="C:cytoplasm"/>
    <property type="evidence" value="ECO:0007669"/>
    <property type="project" value="TreeGrafter"/>
</dbReference>
<evidence type="ECO:0000256" key="4">
    <source>
        <dbReference type="ARBA" id="ARBA00038493"/>
    </source>
</evidence>
<dbReference type="InterPro" id="IPR002818">
    <property type="entry name" value="DJ-1/PfpI"/>
</dbReference>
<protein>
    <recommendedName>
        <fullName evidence="1">D-lactate dehydratase</fullName>
        <ecNumber evidence="1">4.2.1.130</ecNumber>
    </recommendedName>
</protein>